<accession>A0A9Q1JPA4</accession>
<feature type="transmembrane region" description="Helical" evidence="2">
    <location>
        <begin position="343"/>
        <end position="363"/>
    </location>
</feature>
<name>A0A9Q1JPA4_9CARY</name>
<proteinExistence type="predicted"/>
<feature type="transmembrane region" description="Helical" evidence="2">
    <location>
        <begin position="455"/>
        <end position="478"/>
    </location>
</feature>
<dbReference type="AlphaFoldDB" id="A0A9Q1JPA4"/>
<protein>
    <submittedName>
        <fullName evidence="3">Uncharacterized protein</fullName>
    </submittedName>
</protein>
<keyword evidence="4" id="KW-1185">Reference proteome</keyword>
<dbReference type="OrthoDB" id="1915931at2759"/>
<sequence length="694" mass="79884">MEGVPDLHPLITLQIGDAQSYLSKAYLFFALFSYKFLILVDNHSWRLNNNHSTTIHLRELTSPFKNTRALTRGLSARYKDTSITSNDERKKLYRWASVVNSRRWRATPFFSLVDLHVALHGFIVFEVSWDDIRGIDYLNILQVDTTMAFEVKAMRKWDFQSINQATTCLTSWFSGTPSETEALWRCLMFLDNKLPSQTPSTIIPSSNQPLLLKDQNQVKSPPDEDVEFFDVRKCNHPESVMCCGLESDTCLCDESIDVQLLDLKLQTKQQLDQPGDIESMEYKDTLLKFHFNDRDLPFIFRDIITTDLRLLTLLESGLPSWVIFLQSYPLFCKVYRPWMRPLVRTLYITISLITCMIGFYDLYKNVPLMKTMVSNVCGPLFSWIENWDMVSRIQYIGTMLFLQNFEKAMRWSLKIGRVLKLSLLLLAKPLMEPLQDLVEYTLPLWVFLGQGIVKVYHLVSLALFSIFNLVFGLLRILFTPFIVLYKYLASIAVLFRPVLLYLWALCRVPLQACSALGNQAAYFCTNSFKVIQGMLVVIATRLSGLARVGSRLSVAKPRTSDASTWNIFRKELLSKVLGSIRSIMIGLVACLETITRHRHSASTHLKEYFKRLSHRSSQQLEGPQRTRPLEGSPKVRNSFSRVVISIIPPIYISLSDLILIFSLSKVSYSSLENGKNCVIQEMYPFDGETIVRLW</sequence>
<keyword evidence="2" id="KW-1133">Transmembrane helix</keyword>
<keyword evidence="2" id="KW-0812">Transmembrane</keyword>
<feature type="region of interest" description="Disordered" evidence="1">
    <location>
        <begin position="614"/>
        <end position="633"/>
    </location>
</feature>
<evidence type="ECO:0000313" key="4">
    <source>
        <dbReference type="Proteomes" id="UP001153076"/>
    </source>
</evidence>
<dbReference type="Proteomes" id="UP001153076">
    <property type="component" value="Unassembled WGS sequence"/>
</dbReference>
<gene>
    <name evidence="3" type="ORF">Cgig2_029960</name>
</gene>
<keyword evidence="2" id="KW-0472">Membrane</keyword>
<evidence type="ECO:0000256" key="2">
    <source>
        <dbReference type="SAM" id="Phobius"/>
    </source>
</evidence>
<evidence type="ECO:0000256" key="1">
    <source>
        <dbReference type="SAM" id="MobiDB-lite"/>
    </source>
</evidence>
<feature type="transmembrane region" description="Helical" evidence="2">
    <location>
        <begin position="484"/>
        <end position="504"/>
    </location>
</feature>
<evidence type="ECO:0000313" key="3">
    <source>
        <dbReference type="EMBL" id="KAJ8428507.1"/>
    </source>
</evidence>
<dbReference type="PANTHER" id="PTHR34553">
    <property type="entry name" value="OS05G0597400 PROTEIN"/>
    <property type="match status" value="1"/>
</dbReference>
<comment type="caution">
    <text evidence="3">The sequence shown here is derived from an EMBL/GenBank/DDBJ whole genome shotgun (WGS) entry which is preliminary data.</text>
</comment>
<dbReference type="PANTHER" id="PTHR34553:SF8">
    <property type="match status" value="1"/>
</dbReference>
<organism evidence="3 4">
    <name type="scientific">Carnegiea gigantea</name>
    <dbReference type="NCBI Taxonomy" id="171969"/>
    <lineage>
        <taxon>Eukaryota</taxon>
        <taxon>Viridiplantae</taxon>
        <taxon>Streptophyta</taxon>
        <taxon>Embryophyta</taxon>
        <taxon>Tracheophyta</taxon>
        <taxon>Spermatophyta</taxon>
        <taxon>Magnoliopsida</taxon>
        <taxon>eudicotyledons</taxon>
        <taxon>Gunneridae</taxon>
        <taxon>Pentapetalae</taxon>
        <taxon>Caryophyllales</taxon>
        <taxon>Cactineae</taxon>
        <taxon>Cactaceae</taxon>
        <taxon>Cactoideae</taxon>
        <taxon>Echinocereeae</taxon>
        <taxon>Carnegiea</taxon>
    </lineage>
</organism>
<dbReference type="EMBL" id="JAKOGI010001000">
    <property type="protein sequence ID" value="KAJ8428507.1"/>
    <property type="molecule type" value="Genomic_DNA"/>
</dbReference>
<feature type="transmembrane region" description="Helical" evidence="2">
    <location>
        <begin position="642"/>
        <end position="663"/>
    </location>
</feature>
<reference evidence="3" key="1">
    <citation type="submission" date="2022-04" db="EMBL/GenBank/DDBJ databases">
        <title>Carnegiea gigantea Genome sequencing and assembly v2.</title>
        <authorList>
            <person name="Copetti D."/>
            <person name="Sanderson M.J."/>
            <person name="Burquez A."/>
            <person name="Wojciechowski M.F."/>
        </authorList>
    </citation>
    <scope>NUCLEOTIDE SEQUENCE</scope>
    <source>
        <strain evidence="3">SGP5-SGP5p</strain>
        <tissue evidence="3">Aerial part</tissue>
    </source>
</reference>